<gene>
    <name evidence="1" type="ORF">GFJ39_09275</name>
</gene>
<accession>A0A7X1SR41</accession>
<dbReference type="AlphaFoldDB" id="A0A7X1SR41"/>
<evidence type="ECO:0000313" key="1">
    <source>
        <dbReference type="EMBL" id="MQR99383.1"/>
    </source>
</evidence>
<protein>
    <submittedName>
        <fullName evidence="1">Uncharacterized protein</fullName>
    </submittedName>
</protein>
<evidence type="ECO:0000313" key="2">
    <source>
        <dbReference type="Proteomes" id="UP000432209"/>
    </source>
</evidence>
<name>A0A7X1SR41_9PROT</name>
<keyword evidence="2" id="KW-1185">Reference proteome</keyword>
<comment type="caution">
    <text evidence="1">The sequence shown here is derived from an EMBL/GenBank/DDBJ whole genome shotgun (WGS) entry which is preliminary data.</text>
</comment>
<dbReference type="EMBL" id="WIPH01000019">
    <property type="protein sequence ID" value="MQR99383.1"/>
    <property type="molecule type" value="Genomic_DNA"/>
</dbReference>
<reference evidence="1 2" key="1">
    <citation type="submission" date="2019-10" db="EMBL/GenBank/DDBJ databases">
        <title>Gluconobacter aidae sp. nov., a novel species of acetic acid bacteria isolated in Thailand.</title>
        <authorList>
            <person name="Yukphan P."/>
            <person name="Charoenyingcharoen P."/>
            <person name="Malimas S."/>
            <person name="Muramatsu Y."/>
            <person name="Nakagawa Y."/>
            <person name="Tanasupawat S."/>
            <person name="Yamada Y."/>
        </authorList>
    </citation>
    <scope>NUCLEOTIDE SEQUENCE [LARGE SCALE GENOMIC DNA]</scope>
    <source>
        <strain evidence="1 2">AC10</strain>
    </source>
</reference>
<organism evidence="1 2">
    <name type="scientific">Gluconobacter aidae</name>
    <dbReference type="NCBI Taxonomy" id="2662454"/>
    <lineage>
        <taxon>Bacteria</taxon>
        <taxon>Pseudomonadati</taxon>
        <taxon>Pseudomonadota</taxon>
        <taxon>Alphaproteobacteria</taxon>
        <taxon>Acetobacterales</taxon>
        <taxon>Acetobacteraceae</taxon>
        <taxon>Gluconobacter</taxon>
    </lineage>
</organism>
<sequence length="320" mass="35171">MSGIFANSVASIKMGIEDYALDTPARALSAVRNFYAGVLLLGKEVLIRAVPLANPNDVIGAKYAPVPDGKGGVDHVIEGYQTVDFNTLSKRFKDFKISINTKGLQELNVLRNHIEHRYTDQPAHAVREAIARAFPITVAMFQQVGAHPAEVLGEAWAIMLNVRGLYEAELIRCRATLADVDWISATVAEKHLSCRECHSELIEQRDNTNTEQEALELVCRSCGAEPDWNDAIVDAVDRALSNETYARAKDTGEPGPVYDCPACNRHTYIDFENACAACGESIEYETECARCSNDISLEDALDGLDEGLCSYCLYVMGKDD</sequence>
<proteinExistence type="predicted"/>
<dbReference type="Proteomes" id="UP000432209">
    <property type="component" value="Unassembled WGS sequence"/>
</dbReference>